<dbReference type="PROSITE" id="PS51257">
    <property type="entry name" value="PROKAR_LIPOPROTEIN"/>
    <property type="match status" value="1"/>
</dbReference>
<organism evidence="2 3">
    <name type="scientific">Bombyx mandarina</name>
    <name type="common">Wild silk moth</name>
    <name type="synonym">Wild silkworm</name>
    <dbReference type="NCBI Taxonomy" id="7092"/>
    <lineage>
        <taxon>Eukaryota</taxon>
        <taxon>Metazoa</taxon>
        <taxon>Ecdysozoa</taxon>
        <taxon>Arthropoda</taxon>
        <taxon>Hexapoda</taxon>
        <taxon>Insecta</taxon>
        <taxon>Pterygota</taxon>
        <taxon>Neoptera</taxon>
        <taxon>Endopterygota</taxon>
        <taxon>Lepidoptera</taxon>
        <taxon>Glossata</taxon>
        <taxon>Ditrysia</taxon>
        <taxon>Bombycoidea</taxon>
        <taxon>Bombycidae</taxon>
        <taxon>Bombycinae</taxon>
        <taxon>Bombyx</taxon>
    </lineage>
</organism>
<sequence length="383" mass="43938">MSFKRVMKGQNTDRLPARGLFHQNVNAITACQSECIRRLGKTIQLEQEAYLINHPEVKAMLEGFVCKMVQQSKKKDILKEAAQYFTRTVDELECEIKEFLGLPVDASDIKLNQPTMYYEDYELKSDLQNIIREHYPPEPWTIPSPISTTPATLSSSFLSCVTSETTLPTPEPEAQPELTLSQIFYNTILGTVDKAVYQNVDAATLKFDTAYVELQKVVEQAMEIPVIEIREDIAELLYNSYKMFELNIMEKERIAAEIAWEKRMRKKLKKTLRRQMNFKGYETPPTPKSQISSHESYKKPMPKCCVCHPQNNYNRYPKDRFGIYLPRETSFSNKNVTATPNISLEDVSEDVGVDSERADTKSLVSRKSAVSTKSNVSKLKEKE</sequence>
<name>A0A6J2K0M7_BOMMA</name>
<accession>A0A6J2K0M7</accession>
<protein>
    <submittedName>
        <fullName evidence="3">Uncharacterized protein LOC114246887</fullName>
    </submittedName>
</protein>
<dbReference type="GeneID" id="114246887"/>
<gene>
    <name evidence="3" type="primary">LOC114246887</name>
</gene>
<dbReference type="Proteomes" id="UP000504629">
    <property type="component" value="Unplaced"/>
</dbReference>
<reference evidence="3" key="1">
    <citation type="submission" date="2025-08" db="UniProtKB">
        <authorList>
            <consortium name="RefSeq"/>
        </authorList>
    </citation>
    <scope>IDENTIFICATION</scope>
    <source>
        <tissue evidence="3">Silk gland</tissue>
    </source>
</reference>
<feature type="compositionally biased region" description="Polar residues" evidence="1">
    <location>
        <begin position="362"/>
        <end position="377"/>
    </location>
</feature>
<dbReference type="RefSeq" id="XP_028035420.1">
    <property type="nucleotide sequence ID" value="XM_028179619.1"/>
</dbReference>
<evidence type="ECO:0000313" key="3">
    <source>
        <dbReference type="RefSeq" id="XP_028035420.1"/>
    </source>
</evidence>
<feature type="region of interest" description="Disordered" evidence="1">
    <location>
        <begin position="349"/>
        <end position="383"/>
    </location>
</feature>
<proteinExistence type="predicted"/>
<dbReference type="OrthoDB" id="10249338at2759"/>
<dbReference type="KEGG" id="bman:114246887"/>
<keyword evidence="2" id="KW-1185">Reference proteome</keyword>
<dbReference type="AlphaFoldDB" id="A0A6J2K0M7"/>
<evidence type="ECO:0000313" key="2">
    <source>
        <dbReference type="Proteomes" id="UP000504629"/>
    </source>
</evidence>
<evidence type="ECO:0000256" key="1">
    <source>
        <dbReference type="SAM" id="MobiDB-lite"/>
    </source>
</evidence>